<name>A0ACB9WB65_CHAAC</name>
<organism evidence="1 2">
    <name type="scientific">Chaenocephalus aceratus</name>
    <name type="common">Blackfin icefish</name>
    <name type="synonym">Chaenichthys aceratus</name>
    <dbReference type="NCBI Taxonomy" id="36190"/>
    <lineage>
        <taxon>Eukaryota</taxon>
        <taxon>Metazoa</taxon>
        <taxon>Chordata</taxon>
        <taxon>Craniata</taxon>
        <taxon>Vertebrata</taxon>
        <taxon>Euteleostomi</taxon>
        <taxon>Actinopterygii</taxon>
        <taxon>Neopterygii</taxon>
        <taxon>Teleostei</taxon>
        <taxon>Neoteleostei</taxon>
        <taxon>Acanthomorphata</taxon>
        <taxon>Eupercaria</taxon>
        <taxon>Perciformes</taxon>
        <taxon>Notothenioidei</taxon>
        <taxon>Channichthyidae</taxon>
        <taxon>Chaenocephalus</taxon>
    </lineage>
</organism>
<evidence type="ECO:0000313" key="2">
    <source>
        <dbReference type="Proteomes" id="UP001057452"/>
    </source>
</evidence>
<proteinExistence type="predicted"/>
<dbReference type="Proteomes" id="UP001057452">
    <property type="component" value="Chromosome 17"/>
</dbReference>
<gene>
    <name evidence="1" type="ORF">KUCAC02_019104</name>
</gene>
<protein>
    <submittedName>
        <fullName evidence="1">Uncharacterized protein</fullName>
    </submittedName>
</protein>
<keyword evidence="2" id="KW-1185">Reference proteome</keyword>
<comment type="caution">
    <text evidence="1">The sequence shown here is derived from an EMBL/GenBank/DDBJ whole genome shotgun (WGS) entry which is preliminary data.</text>
</comment>
<accession>A0ACB9WB65</accession>
<evidence type="ECO:0000313" key="1">
    <source>
        <dbReference type="EMBL" id="KAI4810264.1"/>
    </source>
</evidence>
<sequence length="309" mass="34609">MGTQLYLGVIVVALFATTVANAEIKVNCEKDSISITWRIHPMLVPFAARHFLGNCMASRFNVLPSGEGNAEFNYKLDDCNFKRLMKGKKLLYKNELTFRPQPRSSPASYVYPIECVYPRPKGWIPPFLNAGSGVAEGRGGLKFHMLLLNERITAECVAATTPELQANSNVYPIITNKGCLLDSEKGNSMFLQRYHSSAITLSLQSFKFGLGGEVYIHCKLLAWDPEVLSESKKACHYVKENERWELLDDPMQSSICDCCSRTCNTRSKRGDEWESNGFRHTSVLGPLIIMDPLQQNTHNASDVSIADQD</sequence>
<reference evidence="1" key="1">
    <citation type="submission" date="2022-05" db="EMBL/GenBank/DDBJ databases">
        <title>Chromosome-level genome of Chaenocephalus aceratus.</title>
        <authorList>
            <person name="Park H."/>
        </authorList>
    </citation>
    <scope>NUCLEOTIDE SEQUENCE</scope>
    <source>
        <strain evidence="1">KU_202001</strain>
    </source>
</reference>
<dbReference type="EMBL" id="CM043801">
    <property type="protein sequence ID" value="KAI4810264.1"/>
    <property type="molecule type" value="Genomic_DNA"/>
</dbReference>